<accession>A0AAV9BZ00</accession>
<reference evidence="1" key="2">
    <citation type="submission" date="2023-06" db="EMBL/GenBank/DDBJ databases">
        <authorList>
            <person name="Ma L."/>
            <person name="Liu K.-W."/>
            <person name="Li Z."/>
            <person name="Hsiao Y.-Y."/>
            <person name="Qi Y."/>
            <person name="Fu T."/>
            <person name="Tang G."/>
            <person name="Zhang D."/>
            <person name="Sun W.-H."/>
            <person name="Liu D.-K."/>
            <person name="Li Y."/>
            <person name="Chen G.-Z."/>
            <person name="Liu X.-D."/>
            <person name="Liao X.-Y."/>
            <person name="Jiang Y.-T."/>
            <person name="Yu X."/>
            <person name="Hao Y."/>
            <person name="Huang J."/>
            <person name="Zhao X.-W."/>
            <person name="Ke S."/>
            <person name="Chen Y.-Y."/>
            <person name="Wu W.-L."/>
            <person name="Hsu J.-L."/>
            <person name="Lin Y.-F."/>
            <person name="Huang M.-D."/>
            <person name="Li C.-Y."/>
            <person name="Huang L."/>
            <person name="Wang Z.-W."/>
            <person name="Zhao X."/>
            <person name="Zhong W.-Y."/>
            <person name="Peng D.-H."/>
            <person name="Ahmad S."/>
            <person name="Lan S."/>
            <person name="Zhang J.-S."/>
            <person name="Tsai W.-C."/>
            <person name="Van De Peer Y."/>
            <person name="Liu Z.-J."/>
        </authorList>
    </citation>
    <scope>NUCLEOTIDE SEQUENCE</scope>
    <source>
        <strain evidence="1">CP</strain>
        <tissue evidence="1">Leaves</tissue>
    </source>
</reference>
<evidence type="ECO:0000313" key="1">
    <source>
        <dbReference type="EMBL" id="KAK1282000.1"/>
    </source>
</evidence>
<reference evidence="1" key="1">
    <citation type="journal article" date="2023" name="Nat. Commun.">
        <title>Diploid and tetraploid genomes of Acorus and the evolution of monocots.</title>
        <authorList>
            <person name="Ma L."/>
            <person name="Liu K.W."/>
            <person name="Li Z."/>
            <person name="Hsiao Y.Y."/>
            <person name="Qi Y."/>
            <person name="Fu T."/>
            <person name="Tang G.D."/>
            <person name="Zhang D."/>
            <person name="Sun W.H."/>
            <person name="Liu D.K."/>
            <person name="Li Y."/>
            <person name="Chen G.Z."/>
            <person name="Liu X.D."/>
            <person name="Liao X.Y."/>
            <person name="Jiang Y.T."/>
            <person name="Yu X."/>
            <person name="Hao Y."/>
            <person name="Huang J."/>
            <person name="Zhao X.W."/>
            <person name="Ke S."/>
            <person name="Chen Y.Y."/>
            <person name="Wu W.L."/>
            <person name="Hsu J.L."/>
            <person name="Lin Y.F."/>
            <person name="Huang M.D."/>
            <person name="Li C.Y."/>
            <person name="Huang L."/>
            <person name="Wang Z.W."/>
            <person name="Zhao X."/>
            <person name="Zhong W.Y."/>
            <person name="Peng D.H."/>
            <person name="Ahmad S."/>
            <person name="Lan S."/>
            <person name="Zhang J.S."/>
            <person name="Tsai W.C."/>
            <person name="Van de Peer Y."/>
            <person name="Liu Z.J."/>
        </authorList>
    </citation>
    <scope>NUCLEOTIDE SEQUENCE</scope>
    <source>
        <strain evidence="1">CP</strain>
    </source>
</reference>
<sequence>MAYIAPTRKGDQVVVNVDEADYASALIKWSKALVGEEDLLAFLEGGPWTMANRPFVLHRWSPSSRMDQEQLTSIPI</sequence>
<dbReference type="AlphaFoldDB" id="A0AAV9BZ00"/>
<comment type="caution">
    <text evidence="1">The sequence shown here is derived from an EMBL/GenBank/DDBJ whole genome shotgun (WGS) entry which is preliminary data.</text>
</comment>
<dbReference type="EMBL" id="JAUJYO010000022">
    <property type="protein sequence ID" value="KAK1282000.1"/>
    <property type="molecule type" value="Genomic_DNA"/>
</dbReference>
<evidence type="ECO:0000313" key="2">
    <source>
        <dbReference type="Proteomes" id="UP001180020"/>
    </source>
</evidence>
<name>A0AAV9BZ00_ACOCL</name>
<dbReference type="Proteomes" id="UP001180020">
    <property type="component" value="Unassembled WGS sequence"/>
</dbReference>
<protein>
    <submittedName>
        <fullName evidence="1">Uncharacterized protein</fullName>
    </submittedName>
</protein>
<proteinExistence type="predicted"/>
<gene>
    <name evidence="1" type="ORF">QJS10_CPB22g00321</name>
</gene>
<organism evidence="1 2">
    <name type="scientific">Acorus calamus</name>
    <name type="common">Sweet flag</name>
    <dbReference type="NCBI Taxonomy" id="4465"/>
    <lineage>
        <taxon>Eukaryota</taxon>
        <taxon>Viridiplantae</taxon>
        <taxon>Streptophyta</taxon>
        <taxon>Embryophyta</taxon>
        <taxon>Tracheophyta</taxon>
        <taxon>Spermatophyta</taxon>
        <taxon>Magnoliopsida</taxon>
        <taxon>Liliopsida</taxon>
        <taxon>Acoraceae</taxon>
        <taxon>Acorus</taxon>
    </lineage>
</organism>
<keyword evidence="2" id="KW-1185">Reference proteome</keyword>